<dbReference type="GO" id="GO:0031490">
    <property type="term" value="F:chromatin DNA binding"/>
    <property type="evidence" value="ECO:0007669"/>
    <property type="project" value="TreeGrafter"/>
</dbReference>
<dbReference type="EMBL" id="NKHZ01000012">
    <property type="protein sequence ID" value="PNS21173.1"/>
    <property type="molecule type" value="Genomic_DNA"/>
</dbReference>
<organism evidence="2 3">
    <name type="scientific">Sphaceloma murrayae</name>
    <dbReference type="NCBI Taxonomy" id="2082308"/>
    <lineage>
        <taxon>Eukaryota</taxon>
        <taxon>Fungi</taxon>
        <taxon>Dikarya</taxon>
        <taxon>Ascomycota</taxon>
        <taxon>Pezizomycotina</taxon>
        <taxon>Dothideomycetes</taxon>
        <taxon>Dothideomycetidae</taxon>
        <taxon>Myriangiales</taxon>
        <taxon>Elsinoaceae</taxon>
        <taxon>Sphaceloma</taxon>
    </lineage>
</organism>
<dbReference type="AlphaFoldDB" id="A0A2K1R1W0"/>
<dbReference type="OrthoDB" id="1259151at2759"/>
<dbReference type="SUPFAM" id="SSF50729">
    <property type="entry name" value="PH domain-like"/>
    <property type="match status" value="1"/>
</dbReference>
<dbReference type="PANTHER" id="PTHR31606">
    <property type="entry name" value="WW DOMAIN BINDING PROTEIN 2, ISOFORM E"/>
    <property type="match status" value="1"/>
</dbReference>
<proteinExistence type="predicted"/>
<feature type="region of interest" description="Disordered" evidence="1">
    <location>
        <begin position="207"/>
        <end position="256"/>
    </location>
</feature>
<dbReference type="STRING" id="2082308.A0A2K1R1W0"/>
<accession>A0A2K1R1W0</accession>
<dbReference type="PANTHER" id="PTHR31606:SF1">
    <property type="entry name" value="WW DOMAIN BINDING PROTEIN 2, ISOFORM E"/>
    <property type="match status" value="1"/>
</dbReference>
<comment type="caution">
    <text evidence="2">The sequence shown here is derived from an EMBL/GenBank/DDBJ whole genome shotgun (WGS) entry which is preliminary data.</text>
</comment>
<sequence>MSINWVMVPPTPNPSQPFTPLPSEQTLWVSPPRTSLNLSTVAKFPASQPFSLTSSTGALYLTSKRVIYLPASPTPDFQSFAAPLLNLQDSHVSAPWIGPNVWTALVRPVQGGNLPNQALEAKVTFKDGGAYDFQTRYERVRERVVHAVELARERGQGFNGEGVEEGRGRGPGVMEGVDVVLEDLPRYEEAQAQGAAQTAVPAMASPHLAQGVASPPAEEHTDGTAGSVATTGAPSRDEQIFTPPDEPPPGYDQVQREAIEDEFSRRLNQRLAVGDESESR</sequence>
<dbReference type="GO" id="GO:0003713">
    <property type="term" value="F:transcription coactivator activity"/>
    <property type="evidence" value="ECO:0007669"/>
    <property type="project" value="InterPro"/>
</dbReference>
<protein>
    <submittedName>
        <fullName evidence="2">Uncharacterized protein</fullName>
    </submittedName>
</protein>
<evidence type="ECO:0000256" key="1">
    <source>
        <dbReference type="SAM" id="MobiDB-lite"/>
    </source>
</evidence>
<evidence type="ECO:0000313" key="2">
    <source>
        <dbReference type="EMBL" id="PNS21173.1"/>
    </source>
</evidence>
<reference evidence="2 3" key="1">
    <citation type="submission" date="2017-06" db="EMBL/GenBank/DDBJ databases">
        <title>Draft genome sequence of a variant of Elsinoe murrayae.</title>
        <authorList>
            <person name="Cheng Q."/>
        </authorList>
    </citation>
    <scope>NUCLEOTIDE SEQUENCE [LARGE SCALE GENOMIC DNA]</scope>
    <source>
        <strain evidence="2 3">CQ-2017a</strain>
    </source>
</reference>
<evidence type="ECO:0000313" key="3">
    <source>
        <dbReference type="Proteomes" id="UP000243797"/>
    </source>
</evidence>
<gene>
    <name evidence="2" type="ORF">CAC42_3511</name>
</gene>
<dbReference type="CDD" id="cd13214">
    <property type="entry name" value="PH-GRAM_WBP2"/>
    <property type="match status" value="1"/>
</dbReference>
<name>A0A2K1R1W0_9PEZI</name>
<dbReference type="GO" id="GO:0005634">
    <property type="term" value="C:nucleus"/>
    <property type="evidence" value="ECO:0007669"/>
    <property type="project" value="TreeGrafter"/>
</dbReference>
<keyword evidence="3" id="KW-1185">Reference proteome</keyword>
<dbReference type="InterPro" id="IPR044852">
    <property type="entry name" value="WBP2-like"/>
</dbReference>
<dbReference type="Proteomes" id="UP000243797">
    <property type="component" value="Unassembled WGS sequence"/>
</dbReference>
<dbReference type="InParanoid" id="A0A2K1R1W0"/>